<dbReference type="GO" id="GO:0000155">
    <property type="term" value="F:phosphorelay sensor kinase activity"/>
    <property type="evidence" value="ECO:0007669"/>
    <property type="project" value="InterPro"/>
</dbReference>
<dbReference type="PANTHER" id="PTHR24421:SF62">
    <property type="entry name" value="SENSORY TRANSDUCTION HISTIDINE KINASE"/>
    <property type="match status" value="1"/>
</dbReference>
<dbReference type="PANTHER" id="PTHR24421">
    <property type="entry name" value="NITRATE/NITRITE SENSOR PROTEIN NARX-RELATED"/>
    <property type="match status" value="1"/>
</dbReference>
<keyword evidence="13" id="KW-0411">Iron-sulfur</keyword>
<feature type="transmembrane region" description="Helical" evidence="17">
    <location>
        <begin position="73"/>
        <end position="94"/>
    </location>
</feature>
<comment type="cofactor">
    <cofactor evidence="2">
        <name>[4Fe-4S] cluster</name>
        <dbReference type="ChEBI" id="CHEBI:49883"/>
    </cofactor>
</comment>
<keyword evidence="17" id="KW-0812">Transmembrane</keyword>
<feature type="coiled-coil region" evidence="16">
    <location>
        <begin position="166"/>
        <end position="193"/>
    </location>
</feature>
<keyword evidence="10 19" id="KW-0418">Kinase</keyword>
<evidence type="ECO:0000256" key="8">
    <source>
        <dbReference type="ARBA" id="ARBA00022679"/>
    </source>
</evidence>
<dbReference type="PROSITE" id="PS50109">
    <property type="entry name" value="HIS_KIN"/>
    <property type="match status" value="1"/>
</dbReference>
<dbReference type="Pfam" id="PF02518">
    <property type="entry name" value="HATPase_c"/>
    <property type="match status" value="1"/>
</dbReference>
<keyword evidence="16" id="KW-0175">Coiled coil</keyword>
<dbReference type="InterPro" id="IPR036890">
    <property type="entry name" value="HATPase_C_sf"/>
</dbReference>
<keyword evidence="11" id="KW-0408">Iron</keyword>
<dbReference type="CDD" id="cd16917">
    <property type="entry name" value="HATPase_UhpB-NarQ-NarX-like"/>
    <property type="match status" value="1"/>
</dbReference>
<proteinExistence type="predicted"/>
<organism evidence="19 20">
    <name type="scientific">Nonomuraea endophytica</name>
    <dbReference type="NCBI Taxonomy" id="714136"/>
    <lineage>
        <taxon>Bacteria</taxon>
        <taxon>Bacillati</taxon>
        <taxon>Actinomycetota</taxon>
        <taxon>Actinomycetes</taxon>
        <taxon>Streptosporangiales</taxon>
        <taxon>Streptosporangiaceae</taxon>
        <taxon>Nonomuraea</taxon>
    </lineage>
</organism>
<feature type="transmembrane region" description="Helical" evidence="17">
    <location>
        <begin position="140"/>
        <end position="156"/>
    </location>
</feature>
<dbReference type="Pfam" id="PF07730">
    <property type="entry name" value="HisKA_3"/>
    <property type="match status" value="1"/>
</dbReference>
<keyword evidence="8" id="KW-0808">Transferase</keyword>
<evidence type="ECO:0000256" key="13">
    <source>
        <dbReference type="ARBA" id="ARBA00023014"/>
    </source>
</evidence>
<evidence type="ECO:0000313" key="20">
    <source>
        <dbReference type="Proteomes" id="UP000568380"/>
    </source>
</evidence>
<reference evidence="19 20" key="1">
    <citation type="submission" date="2020-08" db="EMBL/GenBank/DDBJ databases">
        <title>Genomic Encyclopedia of Type Strains, Phase IV (KMG-IV): sequencing the most valuable type-strain genomes for metagenomic binning, comparative biology and taxonomic classification.</title>
        <authorList>
            <person name="Goeker M."/>
        </authorList>
    </citation>
    <scope>NUCLEOTIDE SEQUENCE [LARGE SCALE GENOMIC DNA]</scope>
    <source>
        <strain evidence="19 20">DSM 45385</strain>
    </source>
</reference>
<evidence type="ECO:0000256" key="14">
    <source>
        <dbReference type="ARBA" id="ARBA00024827"/>
    </source>
</evidence>
<keyword evidence="20" id="KW-1185">Reference proteome</keyword>
<keyword evidence="6" id="KW-0004">4Fe-4S</keyword>
<name>A0A7W8A5K5_9ACTN</name>
<dbReference type="Gene3D" id="3.30.565.10">
    <property type="entry name" value="Histidine kinase-like ATPase, C-terminal domain"/>
    <property type="match status" value="1"/>
</dbReference>
<dbReference type="GO" id="GO:0005737">
    <property type="term" value="C:cytoplasm"/>
    <property type="evidence" value="ECO:0007669"/>
    <property type="project" value="UniProtKB-SubCell"/>
</dbReference>
<evidence type="ECO:0000256" key="17">
    <source>
        <dbReference type="SAM" id="Phobius"/>
    </source>
</evidence>
<dbReference type="PIRSF" id="PIRSF037434">
    <property type="entry name" value="STHK_ChrS"/>
    <property type="match status" value="1"/>
</dbReference>
<evidence type="ECO:0000256" key="6">
    <source>
        <dbReference type="ARBA" id="ARBA00022485"/>
    </source>
</evidence>
<accession>A0A7W8A5K5</accession>
<keyword evidence="12" id="KW-0902">Two-component regulatory system</keyword>
<dbReference type="PRINTS" id="PR00344">
    <property type="entry name" value="BCTRLSENSOR"/>
</dbReference>
<evidence type="ECO:0000256" key="2">
    <source>
        <dbReference type="ARBA" id="ARBA00001966"/>
    </source>
</evidence>
<evidence type="ECO:0000256" key="1">
    <source>
        <dbReference type="ARBA" id="ARBA00000085"/>
    </source>
</evidence>
<evidence type="ECO:0000313" key="19">
    <source>
        <dbReference type="EMBL" id="MBB5079987.1"/>
    </source>
</evidence>
<comment type="caution">
    <text evidence="19">The sequence shown here is derived from an EMBL/GenBank/DDBJ whole genome shotgun (WGS) entry which is preliminary data.</text>
</comment>
<dbReference type="GO" id="GO:0046872">
    <property type="term" value="F:metal ion binding"/>
    <property type="evidence" value="ECO:0007669"/>
    <property type="project" value="UniProtKB-KW"/>
</dbReference>
<keyword evidence="17" id="KW-0472">Membrane</keyword>
<feature type="transmembrane region" description="Helical" evidence="17">
    <location>
        <begin position="47"/>
        <end position="67"/>
    </location>
</feature>
<dbReference type="GO" id="GO:0046983">
    <property type="term" value="F:protein dimerization activity"/>
    <property type="evidence" value="ECO:0007669"/>
    <property type="project" value="InterPro"/>
</dbReference>
<dbReference type="EC" id="2.7.13.3" evidence="4"/>
<dbReference type="InterPro" id="IPR050482">
    <property type="entry name" value="Sensor_HK_TwoCompSys"/>
</dbReference>
<feature type="transmembrane region" description="Helical" evidence="17">
    <location>
        <begin position="101"/>
        <end position="128"/>
    </location>
</feature>
<dbReference type="InterPro" id="IPR004358">
    <property type="entry name" value="Sig_transdc_His_kin-like_C"/>
</dbReference>
<comment type="catalytic activity">
    <reaction evidence="1">
        <text>ATP + protein L-histidine = ADP + protein N-phospho-L-histidine.</text>
        <dbReference type="EC" id="2.7.13.3"/>
    </reaction>
</comment>
<evidence type="ECO:0000256" key="5">
    <source>
        <dbReference type="ARBA" id="ARBA00017322"/>
    </source>
</evidence>
<evidence type="ECO:0000256" key="7">
    <source>
        <dbReference type="ARBA" id="ARBA00022490"/>
    </source>
</evidence>
<dbReference type="GO" id="GO:0016020">
    <property type="term" value="C:membrane"/>
    <property type="evidence" value="ECO:0007669"/>
    <property type="project" value="InterPro"/>
</dbReference>
<evidence type="ECO:0000256" key="11">
    <source>
        <dbReference type="ARBA" id="ARBA00023004"/>
    </source>
</evidence>
<sequence length="383" mass="41362">MSVLSLRQPMTFEDGFPRVVHLGFYLTMAACTVRMLSYGGGVSQLDVIRLVAVAAFCSLYAGGVAWAKPGRQQVAWLGTMIAAWTPLTLTTPCFSWSAIPLFFLVLIVLPMRLAVPLVGYLAAVAAVVGEFHARTNWDPAPLVAPIAIATMSMFNYRRLHHENVRRQELIDDLMRARDALAESERAAGVLQERVRLSREIHDTLAQGLSSMHMLLNAADQEWDADNGKARAHVRQAAVAARENLAEARRFVHDLAPPALDERSLPEALRKVADAVQVRVEGTPRKLDPGVEGELLRIAQGALANAAQHARAGTVVVTLTYLPDSVTLDVMDDGVGFDPTSPNAGRGRGYGLKAIRQRAESLGGTATVDSVPGEGTVVAVKVYA</sequence>
<dbReference type="InterPro" id="IPR011712">
    <property type="entry name" value="Sig_transdc_His_kin_sub3_dim/P"/>
</dbReference>
<dbReference type="EMBL" id="JACHIN010000007">
    <property type="protein sequence ID" value="MBB5079987.1"/>
    <property type="molecule type" value="Genomic_DNA"/>
</dbReference>
<keyword evidence="17" id="KW-1133">Transmembrane helix</keyword>
<evidence type="ECO:0000256" key="15">
    <source>
        <dbReference type="ARBA" id="ARBA00030800"/>
    </source>
</evidence>
<dbReference type="Proteomes" id="UP000568380">
    <property type="component" value="Unassembled WGS sequence"/>
</dbReference>
<feature type="transmembrane region" description="Helical" evidence="17">
    <location>
        <begin position="20"/>
        <end position="40"/>
    </location>
</feature>
<evidence type="ECO:0000256" key="12">
    <source>
        <dbReference type="ARBA" id="ARBA00023012"/>
    </source>
</evidence>
<dbReference type="PROSITE" id="PS51257">
    <property type="entry name" value="PROKAR_LIPOPROTEIN"/>
    <property type="match status" value="1"/>
</dbReference>
<dbReference type="SMART" id="SM00387">
    <property type="entry name" value="HATPase_c"/>
    <property type="match status" value="1"/>
</dbReference>
<evidence type="ECO:0000256" key="3">
    <source>
        <dbReference type="ARBA" id="ARBA00004496"/>
    </source>
</evidence>
<dbReference type="SUPFAM" id="SSF55874">
    <property type="entry name" value="ATPase domain of HSP90 chaperone/DNA topoisomerase II/histidine kinase"/>
    <property type="match status" value="1"/>
</dbReference>
<dbReference type="AlphaFoldDB" id="A0A7W8A5K5"/>
<feature type="domain" description="Histidine kinase" evidence="18">
    <location>
        <begin position="293"/>
        <end position="383"/>
    </location>
</feature>
<keyword evidence="9" id="KW-0479">Metal-binding</keyword>
<evidence type="ECO:0000256" key="10">
    <source>
        <dbReference type="ARBA" id="ARBA00022777"/>
    </source>
</evidence>
<dbReference type="Gene3D" id="1.20.5.1930">
    <property type="match status" value="1"/>
</dbReference>
<dbReference type="InterPro" id="IPR017205">
    <property type="entry name" value="Sig_transdc_His_kinase_ChrS"/>
</dbReference>
<evidence type="ECO:0000256" key="9">
    <source>
        <dbReference type="ARBA" id="ARBA00022723"/>
    </source>
</evidence>
<dbReference type="GO" id="GO:0051539">
    <property type="term" value="F:4 iron, 4 sulfur cluster binding"/>
    <property type="evidence" value="ECO:0007669"/>
    <property type="project" value="UniProtKB-KW"/>
</dbReference>
<evidence type="ECO:0000256" key="16">
    <source>
        <dbReference type="SAM" id="Coils"/>
    </source>
</evidence>
<comment type="subcellular location">
    <subcellularLocation>
        <location evidence="3">Cytoplasm</location>
    </subcellularLocation>
</comment>
<dbReference type="InterPro" id="IPR003594">
    <property type="entry name" value="HATPase_dom"/>
</dbReference>
<comment type="function">
    <text evidence="14">Member of the two-component regulatory system NreB/NreC involved in the control of dissimilatory nitrate/nitrite reduction in response to oxygen. NreB functions as a direct oxygen sensor histidine kinase which is autophosphorylated, in the absence of oxygen, probably at the conserved histidine residue, and transfers its phosphate group probably to a conserved aspartate residue of NreC. NreB/NreC activates the expression of the nitrate (narGHJI) and nitrite (nir) reductase operons, as well as the putative nitrate transporter gene narT.</text>
</comment>
<evidence type="ECO:0000256" key="4">
    <source>
        <dbReference type="ARBA" id="ARBA00012438"/>
    </source>
</evidence>
<evidence type="ECO:0000259" key="18">
    <source>
        <dbReference type="PROSITE" id="PS50109"/>
    </source>
</evidence>
<dbReference type="RefSeq" id="WP_184966038.1">
    <property type="nucleotide sequence ID" value="NZ_JACHIN010000007.1"/>
</dbReference>
<dbReference type="InterPro" id="IPR005467">
    <property type="entry name" value="His_kinase_dom"/>
</dbReference>
<keyword evidence="7" id="KW-0963">Cytoplasm</keyword>
<protein>
    <recommendedName>
        <fullName evidence="5">Oxygen sensor histidine kinase NreB</fullName>
        <ecNumber evidence="4">2.7.13.3</ecNumber>
    </recommendedName>
    <alternativeName>
        <fullName evidence="15">Nitrogen regulation protein B</fullName>
    </alternativeName>
</protein>
<gene>
    <name evidence="19" type="ORF">HNR40_005473</name>
</gene>